<feature type="transmembrane region" description="Helical" evidence="1">
    <location>
        <begin position="69"/>
        <end position="93"/>
    </location>
</feature>
<proteinExistence type="predicted"/>
<accession>A0A8J7YGA9</accession>
<dbReference type="AlphaFoldDB" id="A0A8J7YGA9"/>
<comment type="caution">
    <text evidence="2">The sequence shown here is derived from an EMBL/GenBank/DDBJ whole genome shotgun (WGS) entry which is preliminary data.</text>
</comment>
<feature type="transmembrane region" description="Helical" evidence="1">
    <location>
        <begin position="39"/>
        <end position="62"/>
    </location>
</feature>
<evidence type="ECO:0000256" key="1">
    <source>
        <dbReference type="SAM" id="Phobius"/>
    </source>
</evidence>
<sequence>MTEILKQVLLSALLAVVTWVSSALLVFEVEVIKGAVTGLFGELGMLFLVFIAVPAAVGFGAVKALEFEAMWFCLGVGLGYVALITGVSIFAGGGELHPVFLAAWVLPAATCLGAIIDALGRRLRDEASATQEPAGAE</sequence>
<gene>
    <name evidence="2" type="ORF">EGD98_04105</name>
</gene>
<reference evidence="2" key="1">
    <citation type="submission" date="2021-06" db="EMBL/GenBank/DDBJ databases">
        <title>Halomicroarcula sp. F24A a new haloarchaeum isolated from saline soil.</title>
        <authorList>
            <person name="Duran-Viseras A."/>
            <person name="Sanchez-Porro C."/>
            <person name="Ventosa A."/>
        </authorList>
    </citation>
    <scope>NUCLEOTIDE SEQUENCE</scope>
    <source>
        <strain evidence="2">F24A</strain>
    </source>
</reference>
<feature type="transmembrane region" description="Helical" evidence="1">
    <location>
        <begin position="99"/>
        <end position="119"/>
    </location>
</feature>
<keyword evidence="1" id="KW-1133">Transmembrane helix</keyword>
<evidence type="ECO:0000313" key="2">
    <source>
        <dbReference type="EMBL" id="MBX0302853.1"/>
    </source>
</evidence>
<protein>
    <submittedName>
        <fullName evidence="2">Uncharacterized protein</fullName>
    </submittedName>
</protein>
<organism evidence="2 3">
    <name type="scientific">Haloarcula salinisoli</name>
    <dbReference type="NCBI Taxonomy" id="2487746"/>
    <lineage>
        <taxon>Archaea</taxon>
        <taxon>Methanobacteriati</taxon>
        <taxon>Methanobacteriota</taxon>
        <taxon>Stenosarchaea group</taxon>
        <taxon>Halobacteria</taxon>
        <taxon>Halobacteriales</taxon>
        <taxon>Haloarculaceae</taxon>
        <taxon>Haloarcula</taxon>
    </lineage>
</organism>
<dbReference type="RefSeq" id="WP_220587081.1">
    <property type="nucleotide sequence ID" value="NZ_RKLQ01000001.1"/>
</dbReference>
<dbReference type="EMBL" id="RKLQ01000001">
    <property type="protein sequence ID" value="MBX0302853.1"/>
    <property type="molecule type" value="Genomic_DNA"/>
</dbReference>
<dbReference type="Proteomes" id="UP000783863">
    <property type="component" value="Unassembled WGS sequence"/>
</dbReference>
<keyword evidence="1" id="KW-0472">Membrane</keyword>
<evidence type="ECO:0000313" key="3">
    <source>
        <dbReference type="Proteomes" id="UP000783863"/>
    </source>
</evidence>
<keyword evidence="1" id="KW-0812">Transmembrane</keyword>
<keyword evidence="3" id="KW-1185">Reference proteome</keyword>
<name>A0A8J7YGA9_9EURY</name>